<feature type="transmembrane region" description="Helical" evidence="15">
    <location>
        <begin position="14"/>
        <end position="34"/>
    </location>
</feature>
<sequence length="169" mass="18883">MILSLLDRLPARRWCYLAAFAVCTALMAYALYLQYVKYLEPCPLCMVQRVFIIAMGVVFLIAGLHGPGPRGARWYAGIQALLGLSGAAIAARHVWIQYLPERDVPQCGPGLSYMLDTLPFSQVLTQLLHGSGECHDKSWMFLGLTIPGWTFLFFLSLVLWSLLMTRKAA</sequence>
<accession>A0A847SEF5</accession>
<evidence type="ECO:0000256" key="13">
    <source>
        <dbReference type="ARBA" id="ARBA00023284"/>
    </source>
</evidence>
<dbReference type="InterPro" id="IPR050183">
    <property type="entry name" value="DsbB"/>
</dbReference>
<keyword evidence="7 14" id="KW-0249">Electron transport</keyword>
<evidence type="ECO:0000256" key="1">
    <source>
        <dbReference type="ARBA" id="ARBA00004429"/>
    </source>
</evidence>
<evidence type="ECO:0000256" key="14">
    <source>
        <dbReference type="HAMAP-Rule" id="MF_00286"/>
    </source>
</evidence>
<dbReference type="GO" id="GO:0006457">
    <property type="term" value="P:protein folding"/>
    <property type="evidence" value="ECO:0007669"/>
    <property type="project" value="InterPro"/>
</dbReference>
<evidence type="ECO:0000256" key="8">
    <source>
        <dbReference type="ARBA" id="ARBA00022989"/>
    </source>
</evidence>
<comment type="caution">
    <text evidence="16">The sequence shown here is derived from an EMBL/GenBank/DDBJ whole genome shotgun (WGS) entry which is preliminary data.</text>
</comment>
<keyword evidence="8 14" id="KW-1133">Transmembrane helix</keyword>
<evidence type="ECO:0000256" key="3">
    <source>
        <dbReference type="ARBA" id="ARBA00022448"/>
    </source>
</evidence>
<evidence type="ECO:0000256" key="9">
    <source>
        <dbReference type="ARBA" id="ARBA00023002"/>
    </source>
</evidence>
<dbReference type="GO" id="GO:0015035">
    <property type="term" value="F:protein-disulfide reductase activity"/>
    <property type="evidence" value="ECO:0007669"/>
    <property type="project" value="UniProtKB-UniRule"/>
</dbReference>
<keyword evidence="5" id="KW-0997">Cell inner membrane</keyword>
<feature type="topological domain" description="Cytoplasmic" evidence="14">
    <location>
        <begin position="168"/>
        <end position="169"/>
    </location>
</feature>
<dbReference type="HAMAP" id="MF_00286">
    <property type="entry name" value="DsbB"/>
    <property type="match status" value="1"/>
</dbReference>
<evidence type="ECO:0000256" key="4">
    <source>
        <dbReference type="ARBA" id="ARBA00022475"/>
    </source>
</evidence>
<dbReference type="Pfam" id="PF02600">
    <property type="entry name" value="DsbB"/>
    <property type="match status" value="1"/>
</dbReference>
<keyword evidence="17" id="KW-1185">Reference proteome</keyword>
<feature type="transmembrane region" description="Helical" evidence="15">
    <location>
        <begin position="76"/>
        <end position="95"/>
    </location>
</feature>
<feature type="disulfide bond" description="Redox-active" evidence="14">
    <location>
        <begin position="42"/>
        <end position="45"/>
    </location>
</feature>
<organism evidence="16 17">
    <name type="scientific">Leeia aquatica</name>
    <dbReference type="NCBI Taxonomy" id="2725557"/>
    <lineage>
        <taxon>Bacteria</taxon>
        <taxon>Pseudomonadati</taxon>
        <taxon>Pseudomonadota</taxon>
        <taxon>Betaproteobacteria</taxon>
        <taxon>Neisseriales</taxon>
        <taxon>Leeiaceae</taxon>
        <taxon>Leeia</taxon>
    </lineage>
</organism>
<dbReference type="InterPro" id="IPR022920">
    <property type="entry name" value="Disulphide_bond_form_DsbB"/>
</dbReference>
<evidence type="ECO:0000313" key="16">
    <source>
        <dbReference type="EMBL" id="NLR75826.1"/>
    </source>
</evidence>
<keyword evidence="4 14" id="KW-1003">Cell membrane</keyword>
<evidence type="ECO:0000256" key="2">
    <source>
        <dbReference type="ARBA" id="ARBA00008823"/>
    </source>
</evidence>
<evidence type="ECO:0000313" key="17">
    <source>
        <dbReference type="Proteomes" id="UP000587991"/>
    </source>
</evidence>
<keyword evidence="6 14" id="KW-0812">Transmembrane</keyword>
<evidence type="ECO:0000256" key="15">
    <source>
        <dbReference type="SAM" id="Phobius"/>
    </source>
</evidence>
<keyword evidence="11 14" id="KW-1015">Disulfide bond</keyword>
<name>A0A847SEF5_9NEIS</name>
<evidence type="ECO:0000256" key="7">
    <source>
        <dbReference type="ARBA" id="ARBA00022982"/>
    </source>
</evidence>
<evidence type="ECO:0000256" key="6">
    <source>
        <dbReference type="ARBA" id="ARBA00022692"/>
    </source>
</evidence>
<dbReference type="InterPro" id="IPR003752">
    <property type="entry name" value="DiS_bond_form_DsbB/BdbC"/>
</dbReference>
<comment type="subcellular location">
    <subcellularLocation>
        <location evidence="1">Cell inner membrane</location>
        <topology evidence="1">Multi-pass membrane protein</topology>
    </subcellularLocation>
    <subcellularLocation>
        <location evidence="14">Cell membrane</location>
        <topology evidence="14">Multi-pass membrane protein</topology>
    </subcellularLocation>
</comment>
<keyword evidence="3 14" id="KW-0813">Transport</keyword>
<evidence type="ECO:0000256" key="12">
    <source>
        <dbReference type="ARBA" id="ARBA00023186"/>
    </source>
</evidence>
<evidence type="ECO:0000256" key="11">
    <source>
        <dbReference type="ARBA" id="ARBA00023157"/>
    </source>
</evidence>
<dbReference type="PANTHER" id="PTHR36570:SF3">
    <property type="entry name" value="DISULFIDE BOND FORMATION PROTEIN B"/>
    <property type="match status" value="1"/>
</dbReference>
<dbReference type="Proteomes" id="UP000587991">
    <property type="component" value="Unassembled WGS sequence"/>
</dbReference>
<feature type="topological domain" description="Periplasmic" evidence="14">
    <location>
        <begin position="33"/>
        <end position="50"/>
    </location>
</feature>
<feature type="transmembrane region" description="Helical" evidence="15">
    <location>
        <begin position="46"/>
        <end position="64"/>
    </location>
</feature>
<protein>
    <recommendedName>
        <fullName evidence="14">Disulfide bond formation protein B</fullName>
    </recommendedName>
    <alternativeName>
        <fullName evidence="14">Disulfide oxidoreductase</fullName>
    </alternativeName>
</protein>
<gene>
    <name evidence="14" type="primary">dsbB</name>
    <name evidence="16" type="ORF">HF682_11700</name>
</gene>
<comment type="similarity">
    <text evidence="2 14">Belongs to the DsbB family.</text>
</comment>
<feature type="transmembrane region" description="Helical" evidence="15">
    <location>
        <begin position="139"/>
        <end position="163"/>
    </location>
</feature>
<dbReference type="AlphaFoldDB" id="A0A847SEF5"/>
<dbReference type="GO" id="GO:0005886">
    <property type="term" value="C:plasma membrane"/>
    <property type="evidence" value="ECO:0007669"/>
    <property type="project" value="UniProtKB-SubCell"/>
</dbReference>
<keyword evidence="9 14" id="KW-0560">Oxidoreductase</keyword>
<proteinExistence type="inferred from homology"/>
<dbReference type="EMBL" id="JABAIM010000002">
    <property type="protein sequence ID" value="NLR75826.1"/>
    <property type="molecule type" value="Genomic_DNA"/>
</dbReference>
<dbReference type="InterPro" id="IPR023380">
    <property type="entry name" value="DsbB-like_sf"/>
</dbReference>
<dbReference type="Gene3D" id="1.20.1550.10">
    <property type="entry name" value="DsbB-like"/>
    <property type="match status" value="1"/>
</dbReference>
<keyword evidence="12 14" id="KW-0143">Chaperone</keyword>
<keyword evidence="13 14" id="KW-0676">Redox-active center</keyword>
<dbReference type="SUPFAM" id="SSF158442">
    <property type="entry name" value="DsbB-like"/>
    <property type="match status" value="1"/>
</dbReference>
<keyword evidence="10 14" id="KW-0472">Membrane</keyword>
<evidence type="ECO:0000256" key="5">
    <source>
        <dbReference type="ARBA" id="ARBA00022519"/>
    </source>
</evidence>
<dbReference type="PANTHER" id="PTHR36570">
    <property type="entry name" value="DISULFIDE BOND FORMATION PROTEIN B"/>
    <property type="match status" value="1"/>
</dbReference>
<dbReference type="GO" id="GO:0009055">
    <property type="term" value="F:electron transfer activity"/>
    <property type="evidence" value="ECO:0007669"/>
    <property type="project" value="UniProtKB-UniRule"/>
</dbReference>
<feature type="topological domain" description="Cytoplasmic" evidence="14">
    <location>
        <begin position="1"/>
        <end position="15"/>
    </location>
</feature>
<evidence type="ECO:0000256" key="10">
    <source>
        <dbReference type="ARBA" id="ARBA00023136"/>
    </source>
</evidence>
<reference evidence="16 17" key="1">
    <citation type="submission" date="2020-04" db="EMBL/GenBank/DDBJ databases">
        <title>Draft genome of Leeia sp. IMCC25680.</title>
        <authorList>
            <person name="Song J."/>
            <person name="Cho J.-C."/>
        </authorList>
    </citation>
    <scope>NUCLEOTIDE SEQUENCE [LARGE SCALE GENOMIC DNA]</scope>
    <source>
        <strain evidence="16 17">IMCC25680</strain>
    </source>
</reference>
<comment type="caution">
    <text evidence="14">Lacks conserved residue(s) required for the propagation of feature annotation.</text>
</comment>
<comment type="function">
    <text evidence="14">Required for disulfide bond formation in some periplasmic proteins. Acts by oxidizing the DsbA protein.</text>
</comment>